<reference evidence="2" key="1">
    <citation type="journal article" date="2021" name="IMA Fungus">
        <title>Genomic characterization of three marine fungi, including Emericellopsis atlantica sp. nov. with signatures of a generalist lifestyle and marine biomass degradation.</title>
        <authorList>
            <person name="Hagestad O.C."/>
            <person name="Hou L."/>
            <person name="Andersen J.H."/>
            <person name="Hansen E.H."/>
            <person name="Altermark B."/>
            <person name="Li C."/>
            <person name="Kuhnert E."/>
            <person name="Cox R.J."/>
            <person name="Crous P.W."/>
            <person name="Spatafora J.W."/>
            <person name="Lail K."/>
            <person name="Amirebrahimi M."/>
            <person name="Lipzen A."/>
            <person name="Pangilinan J."/>
            <person name="Andreopoulos W."/>
            <person name="Hayes R.D."/>
            <person name="Ng V."/>
            <person name="Grigoriev I.V."/>
            <person name="Jackson S.A."/>
            <person name="Sutton T.D.S."/>
            <person name="Dobson A.D.W."/>
            <person name="Rama T."/>
        </authorList>
    </citation>
    <scope>NUCLEOTIDE SEQUENCE</scope>
    <source>
        <strain evidence="2">TRa018bII</strain>
    </source>
</reference>
<dbReference type="InterPro" id="IPR036389">
    <property type="entry name" value="RNase_III_sf"/>
</dbReference>
<organism evidence="2 3">
    <name type="scientific">Amylocarpus encephaloides</name>
    <dbReference type="NCBI Taxonomy" id="45428"/>
    <lineage>
        <taxon>Eukaryota</taxon>
        <taxon>Fungi</taxon>
        <taxon>Dikarya</taxon>
        <taxon>Ascomycota</taxon>
        <taxon>Pezizomycotina</taxon>
        <taxon>Leotiomycetes</taxon>
        <taxon>Helotiales</taxon>
        <taxon>Helotiales incertae sedis</taxon>
        <taxon>Amylocarpus</taxon>
    </lineage>
</organism>
<evidence type="ECO:0000259" key="1">
    <source>
        <dbReference type="PROSITE" id="PS50142"/>
    </source>
</evidence>
<name>A0A9P7YC55_9HELO</name>
<dbReference type="SUPFAM" id="SSF69065">
    <property type="entry name" value="RNase III domain-like"/>
    <property type="match status" value="1"/>
</dbReference>
<dbReference type="PROSITE" id="PS50142">
    <property type="entry name" value="RNASE_3_2"/>
    <property type="match status" value="1"/>
</dbReference>
<dbReference type="GO" id="GO:0006396">
    <property type="term" value="P:RNA processing"/>
    <property type="evidence" value="ECO:0007669"/>
    <property type="project" value="InterPro"/>
</dbReference>
<dbReference type="Proteomes" id="UP000824998">
    <property type="component" value="Unassembled WGS sequence"/>
</dbReference>
<keyword evidence="3" id="KW-1185">Reference proteome</keyword>
<dbReference type="Gene3D" id="1.10.1520.10">
    <property type="entry name" value="Ribonuclease III domain"/>
    <property type="match status" value="1"/>
</dbReference>
<feature type="domain" description="RNase III" evidence="1">
    <location>
        <begin position="62"/>
        <end position="112"/>
    </location>
</feature>
<dbReference type="GO" id="GO:0004525">
    <property type="term" value="F:ribonuclease III activity"/>
    <property type="evidence" value="ECO:0007669"/>
    <property type="project" value="InterPro"/>
</dbReference>
<dbReference type="AlphaFoldDB" id="A0A9P7YC55"/>
<evidence type="ECO:0000313" key="2">
    <source>
        <dbReference type="EMBL" id="KAG9230737.1"/>
    </source>
</evidence>
<accession>A0A9P7YC55</accession>
<comment type="caution">
    <text evidence="2">The sequence shown here is derived from an EMBL/GenBank/DDBJ whole genome shotgun (WGS) entry which is preliminary data.</text>
</comment>
<sequence length="127" mass="13303">MMSSSDKAQRISSVEALIGYDFTNKDLCLEALSTKVPLTRRLQGWIITGTPTHVGNSYANDIATNTSLMALGKARGLGTFMNLNPSLRGSVQGSQIADAVEALVGAVDCDGGDIDEKDGVMVALGLL</sequence>
<dbReference type="EMBL" id="MU251647">
    <property type="protein sequence ID" value="KAG9230737.1"/>
    <property type="molecule type" value="Genomic_DNA"/>
</dbReference>
<proteinExistence type="predicted"/>
<gene>
    <name evidence="2" type="ORF">BJ875DRAFT_498878</name>
</gene>
<evidence type="ECO:0000313" key="3">
    <source>
        <dbReference type="Proteomes" id="UP000824998"/>
    </source>
</evidence>
<dbReference type="InterPro" id="IPR000999">
    <property type="entry name" value="RNase_III_dom"/>
</dbReference>
<dbReference type="OrthoDB" id="67027at2759"/>
<protein>
    <submittedName>
        <fullName evidence="2">Ribonuclease 3</fullName>
    </submittedName>
</protein>